<dbReference type="AntiFam" id="ANF00015">
    <property type="entry name" value="tRNA translation"/>
</dbReference>
<name>A7B5Y6_MEDG7</name>
<proteinExistence type="predicted"/>
<organism evidence="1 2">
    <name type="scientific">Mediterraneibacter gnavus (strain ATCC 29149 / DSM 114966 / JCM 6515 / VPI C7-9)</name>
    <name type="common">Ruminococcus gnavus</name>
    <dbReference type="NCBI Taxonomy" id="411470"/>
    <lineage>
        <taxon>Bacteria</taxon>
        <taxon>Bacillati</taxon>
        <taxon>Bacillota</taxon>
        <taxon>Clostridia</taxon>
        <taxon>Lachnospirales</taxon>
        <taxon>Lachnospiraceae</taxon>
        <taxon>Mediterraneibacter</taxon>
    </lineage>
</organism>
<dbReference type="PaxDb" id="411470-RUMGNA_02992"/>
<reference evidence="1 2" key="2">
    <citation type="submission" date="2007-06" db="EMBL/GenBank/DDBJ databases">
        <title>Draft genome sequence of Ruminococcus gnavus (ATCC 29149).</title>
        <authorList>
            <person name="Sudarsanam P."/>
            <person name="Ley R."/>
            <person name="Guruge J."/>
            <person name="Turnbaugh P.J."/>
            <person name="Mahowald M."/>
            <person name="Liep D."/>
            <person name="Gordon J."/>
        </authorList>
    </citation>
    <scope>NUCLEOTIDE SEQUENCE [LARGE SCALE GENOMIC DNA]</scope>
    <source>
        <strain evidence="1 2">ATCC 29149</strain>
    </source>
</reference>
<comment type="caution">
    <text evidence="1">The sequence shown here is derived from an EMBL/GenBank/DDBJ whole genome shotgun (WGS) entry which is preliminary data.</text>
</comment>
<evidence type="ECO:0000313" key="1">
    <source>
        <dbReference type="EMBL" id="EDN76673.1"/>
    </source>
</evidence>
<dbReference type="AlphaFoldDB" id="A7B5Y6"/>
<accession>A7B5Y6</accession>
<evidence type="ECO:0000313" key="2">
    <source>
        <dbReference type="Proteomes" id="UP000004410"/>
    </source>
</evidence>
<dbReference type="EMBL" id="AAYG02000026">
    <property type="protein sequence ID" value="EDN76673.1"/>
    <property type="molecule type" value="Genomic_DNA"/>
</dbReference>
<reference evidence="1 2" key="1">
    <citation type="submission" date="2007-04" db="EMBL/GenBank/DDBJ databases">
        <authorList>
            <person name="Fulton L."/>
            <person name="Clifton S."/>
            <person name="Fulton B."/>
            <person name="Xu J."/>
            <person name="Minx P."/>
            <person name="Pepin K.H."/>
            <person name="Johnson M."/>
            <person name="Thiruvilangam P."/>
            <person name="Bhonagiri V."/>
            <person name="Nash W.E."/>
            <person name="Mardis E.R."/>
            <person name="Wilson R.K."/>
        </authorList>
    </citation>
    <scope>NUCLEOTIDE SEQUENCE [LARGE SCALE GENOMIC DNA]</scope>
    <source>
        <strain evidence="1 2">ATCC 29149</strain>
    </source>
</reference>
<sequence length="101" mass="11388">MNMAQWLSWLERRPVTAEVESSSLFWVVLKEKRKLLFWDLSSAGRASALQAEGHRFEPCRSHFHKASNAGVAELADAQDLKSCGTYTPVPVRFRSPALLTL</sequence>
<dbReference type="Proteomes" id="UP000004410">
    <property type="component" value="Unassembled WGS sequence"/>
</dbReference>
<dbReference type="AntiFam" id="ANF00013">
    <property type="entry name" value="tRNA translation"/>
</dbReference>
<gene>
    <name evidence="1" type="ORF">RUMGNA_02992</name>
</gene>
<dbReference type="eggNOG" id="ENOG502ZNPC">
    <property type="taxonomic scope" value="Bacteria"/>
</dbReference>
<protein>
    <submittedName>
        <fullName evidence="1">Uncharacterized protein</fullName>
    </submittedName>
</protein>